<dbReference type="Pfam" id="PF01564">
    <property type="entry name" value="Spermine_synth"/>
    <property type="match status" value="1"/>
</dbReference>
<dbReference type="InterPro" id="IPR029063">
    <property type="entry name" value="SAM-dependent_MTases_sf"/>
</dbReference>
<evidence type="ECO:0000256" key="1">
    <source>
        <dbReference type="ARBA" id="ARBA00023115"/>
    </source>
</evidence>
<dbReference type="Proteomes" id="UP000287168">
    <property type="component" value="Unassembled WGS sequence"/>
</dbReference>
<dbReference type="GO" id="GO:0006596">
    <property type="term" value="P:polyamine biosynthetic process"/>
    <property type="evidence" value="ECO:0007669"/>
    <property type="project" value="UniProtKB-KW"/>
</dbReference>
<evidence type="ECO:0000313" key="2">
    <source>
        <dbReference type="EMBL" id="RWY44588.1"/>
    </source>
</evidence>
<protein>
    <recommendedName>
        <fullName evidence="4">Spermidine synthase</fullName>
    </recommendedName>
</protein>
<dbReference type="EMBL" id="SBLC01000002">
    <property type="protein sequence ID" value="RWY44588.1"/>
    <property type="molecule type" value="Genomic_DNA"/>
</dbReference>
<evidence type="ECO:0000313" key="3">
    <source>
        <dbReference type="Proteomes" id="UP000287168"/>
    </source>
</evidence>
<dbReference type="PANTHER" id="PTHR43317">
    <property type="entry name" value="THERMOSPERMINE SYNTHASE ACAULIS5"/>
    <property type="match status" value="1"/>
</dbReference>
<comment type="caution">
    <text evidence="2">The sequence shown here is derived from an EMBL/GenBank/DDBJ whole genome shotgun (WGS) entry which is preliminary data.</text>
</comment>
<dbReference type="OrthoDB" id="9793351at2"/>
<sequence>MTLWTTLSRAATATGDDIHLRQRGETYEIRYNGIELMSSFNHQSEDQLALRAMRRMAFAPRRILIGGLGLGYTARAVLDLALPDAEVHICELIPEIAAWNRDVFGHLAGHPLKDPRTHLHIGDVQAHMARRPGVYDLILLDTDNGPDFIIRPENTPLYEIDGMALTEAALAPGGLACFWSATASEAFEARLAQRGLPWMRDDIALVPGRVDAMHHLYSLQNDRVQLKKAV</sequence>
<proteinExistence type="predicted"/>
<dbReference type="RefSeq" id="WP_128486388.1">
    <property type="nucleotide sequence ID" value="NZ_JBHLXB010000026.1"/>
</dbReference>
<gene>
    <name evidence="2" type="ORF">EP867_01165</name>
</gene>
<keyword evidence="3" id="KW-1185">Reference proteome</keyword>
<organism evidence="2 3">
    <name type="scientific">Falsigemmobacter intermedius</name>
    <dbReference type="NCBI Taxonomy" id="1553448"/>
    <lineage>
        <taxon>Bacteria</taxon>
        <taxon>Pseudomonadati</taxon>
        <taxon>Pseudomonadota</taxon>
        <taxon>Alphaproteobacteria</taxon>
        <taxon>Rhodobacterales</taxon>
        <taxon>Paracoccaceae</taxon>
        <taxon>Falsigemmobacter</taxon>
    </lineage>
</organism>
<dbReference type="PANTHER" id="PTHR43317:SF3">
    <property type="entry name" value="BLR2883 PROTEIN"/>
    <property type="match status" value="1"/>
</dbReference>
<accession>A0A3S3YJB6</accession>
<dbReference type="Gene3D" id="3.40.50.150">
    <property type="entry name" value="Vaccinia Virus protein VP39"/>
    <property type="match status" value="1"/>
</dbReference>
<dbReference type="SUPFAM" id="SSF53335">
    <property type="entry name" value="S-adenosyl-L-methionine-dependent methyltransferases"/>
    <property type="match status" value="1"/>
</dbReference>
<keyword evidence="1" id="KW-0620">Polyamine biosynthesis</keyword>
<name>A0A3S3YJB6_9RHOB</name>
<dbReference type="AlphaFoldDB" id="A0A3S3YJB6"/>
<reference evidence="2 3" key="1">
    <citation type="journal article" date="2015" name="Int. J. Syst. Evol. Microbiol.">
        <title>Gemmobacter intermedius sp. nov., isolated from a white stork (Ciconia ciconia).</title>
        <authorList>
            <person name="Kampfer P."/>
            <person name="Jerzak L."/>
            <person name="Wilharm G."/>
            <person name="Golke J."/>
            <person name="Busse H.J."/>
            <person name="Glaeser S.P."/>
        </authorList>
    </citation>
    <scope>NUCLEOTIDE SEQUENCE [LARGE SCALE GENOMIC DNA]</scope>
    <source>
        <strain evidence="2 3">119/4</strain>
    </source>
</reference>
<evidence type="ECO:0008006" key="4">
    <source>
        <dbReference type="Google" id="ProtNLM"/>
    </source>
</evidence>